<keyword evidence="2" id="KW-1185">Reference proteome</keyword>
<evidence type="ECO:0000313" key="2">
    <source>
        <dbReference type="Proteomes" id="UP000236311"/>
    </source>
</evidence>
<dbReference type="InterPro" id="IPR016181">
    <property type="entry name" value="Acyl_CoA_acyltransferase"/>
</dbReference>
<dbReference type="RefSeq" id="WP_103237542.1">
    <property type="nucleotide sequence ID" value="NZ_CANRXC010000061.1"/>
</dbReference>
<dbReference type="SUPFAM" id="SSF55729">
    <property type="entry name" value="Acyl-CoA N-acyltransferases (Nat)"/>
    <property type="match status" value="1"/>
</dbReference>
<dbReference type="OrthoDB" id="359038at2"/>
<dbReference type="AlphaFoldDB" id="A0A2K4ZAC0"/>
<evidence type="ECO:0000313" key="1">
    <source>
        <dbReference type="EMBL" id="SOY27407.1"/>
    </source>
</evidence>
<evidence type="ECO:0008006" key="3">
    <source>
        <dbReference type="Google" id="ProtNLM"/>
    </source>
</evidence>
<accession>A0A2K4ZAC0</accession>
<dbReference type="Gene3D" id="3.40.630.30">
    <property type="match status" value="1"/>
</dbReference>
<gene>
    <name evidence="1" type="ORF">AMURIS_00111</name>
</gene>
<protein>
    <recommendedName>
        <fullName evidence="3">N-acetyltransferase domain-containing protein</fullName>
    </recommendedName>
</protein>
<name>A0A2K4ZAC0_9FIRM</name>
<organism evidence="1 2">
    <name type="scientific">Acetatifactor muris</name>
    <dbReference type="NCBI Taxonomy" id="879566"/>
    <lineage>
        <taxon>Bacteria</taxon>
        <taxon>Bacillati</taxon>
        <taxon>Bacillota</taxon>
        <taxon>Clostridia</taxon>
        <taxon>Lachnospirales</taxon>
        <taxon>Lachnospiraceae</taxon>
        <taxon>Acetatifactor</taxon>
    </lineage>
</organism>
<dbReference type="Proteomes" id="UP000236311">
    <property type="component" value="Unassembled WGS sequence"/>
</dbReference>
<proteinExistence type="predicted"/>
<dbReference type="EMBL" id="OFSM01000001">
    <property type="protein sequence ID" value="SOY27407.1"/>
    <property type="molecule type" value="Genomic_DNA"/>
</dbReference>
<reference evidence="1 2" key="1">
    <citation type="submission" date="2018-01" db="EMBL/GenBank/DDBJ databases">
        <authorList>
            <person name="Gaut B.S."/>
            <person name="Morton B.R."/>
            <person name="Clegg M.T."/>
            <person name="Duvall M.R."/>
        </authorList>
    </citation>
    <scope>NUCLEOTIDE SEQUENCE [LARGE SCALE GENOMIC DNA]</scope>
    <source>
        <strain evidence="1">GP69</strain>
    </source>
</reference>
<sequence length="189" mass="22432">MNIYEKCPVLENERFTIRLIEEKDADDLLKVYSDKNALPFFNSDNCHGSNFYCAVRKDMEDTIKYWLLEYHEYRGFVRFSIVDRKTEQAIGTIEMFRRKSDDYYDGYGLLRVDVRSDYEKADLLYEIVSLITEPFHDWFGCTDIATKAALYAVERIEALRKAGFEKSEEPLIGHVQQRAYYDYWVITNS</sequence>